<proteinExistence type="predicted"/>
<name>A0AA40EZN3_9PEZI</name>
<dbReference type="Pfam" id="PF26434">
    <property type="entry name" value="YAG7_C"/>
    <property type="match status" value="1"/>
</dbReference>
<feature type="region of interest" description="Disordered" evidence="1">
    <location>
        <begin position="363"/>
        <end position="461"/>
    </location>
</feature>
<feature type="domain" description="YAG7-like dimerisation" evidence="2">
    <location>
        <begin position="169"/>
        <end position="252"/>
    </location>
</feature>
<feature type="compositionally biased region" description="Basic and acidic residues" evidence="1">
    <location>
        <begin position="433"/>
        <end position="461"/>
    </location>
</feature>
<dbReference type="InterPro" id="IPR058602">
    <property type="entry name" value="YAG7_dimerisation_dom"/>
</dbReference>
<protein>
    <recommendedName>
        <fullName evidence="2">YAG7-like dimerisation domain-containing protein</fullName>
    </recommendedName>
</protein>
<sequence>MAPATVQNPPAPVESKTAKKKKIKAARTESPAPVASETAVSVAGGENPDDSSENAYIRELSKNIRNVSKKLTYGAKIETLINEHSGKSLDELVASKIINADQAASHLKRPALQAQLFQLEQQLAQHKQIDAEHRARLSQLETTLKEKFEKEKADLAEEVKQKVEAEAHETLKSSLLVVSQFLRLAAARRLAEADTTIDENAAVEGVLLHIYGGDNDAVTEMLKLVQGSDERVISVEAKELETTFAKVKEASYAYLNPNYKAPEPPAELETAVELKPDEDESAVLVETDPTVANAGLTEVDDGSAVALTNGHAQDTSSASGGVPSNADVTDSAANAAGESQWDTGNTISDSQEWVSVNVPRDLSETDTGATATPAQPSAPANNQSWADDHPETAEAAAPADDGFHQVQGRNRGSRDGGHRGRGGFRGRGGGFRGDGRGRGRGRGDERRGFPSRPRRADENQG</sequence>
<gene>
    <name evidence="3" type="ORF">B0T21DRAFT_407019</name>
</gene>
<keyword evidence="4" id="KW-1185">Reference proteome</keyword>
<evidence type="ECO:0000313" key="3">
    <source>
        <dbReference type="EMBL" id="KAK0748505.1"/>
    </source>
</evidence>
<dbReference type="AlphaFoldDB" id="A0AA40EZN3"/>
<evidence type="ECO:0000313" key="4">
    <source>
        <dbReference type="Proteomes" id="UP001172159"/>
    </source>
</evidence>
<feature type="compositionally biased region" description="Low complexity" evidence="1">
    <location>
        <begin position="369"/>
        <end position="384"/>
    </location>
</feature>
<accession>A0AA40EZN3</accession>
<organism evidence="3 4">
    <name type="scientific">Apiosordaria backusii</name>
    <dbReference type="NCBI Taxonomy" id="314023"/>
    <lineage>
        <taxon>Eukaryota</taxon>
        <taxon>Fungi</taxon>
        <taxon>Dikarya</taxon>
        <taxon>Ascomycota</taxon>
        <taxon>Pezizomycotina</taxon>
        <taxon>Sordariomycetes</taxon>
        <taxon>Sordariomycetidae</taxon>
        <taxon>Sordariales</taxon>
        <taxon>Lasiosphaeriaceae</taxon>
        <taxon>Apiosordaria</taxon>
    </lineage>
</organism>
<dbReference type="EMBL" id="JAUKTV010000001">
    <property type="protein sequence ID" value="KAK0748505.1"/>
    <property type="molecule type" value="Genomic_DNA"/>
</dbReference>
<dbReference type="Proteomes" id="UP001172159">
    <property type="component" value="Unassembled WGS sequence"/>
</dbReference>
<reference evidence="3" key="1">
    <citation type="submission" date="2023-06" db="EMBL/GenBank/DDBJ databases">
        <title>Genome-scale phylogeny and comparative genomics of the fungal order Sordariales.</title>
        <authorList>
            <consortium name="Lawrence Berkeley National Laboratory"/>
            <person name="Hensen N."/>
            <person name="Bonometti L."/>
            <person name="Westerberg I."/>
            <person name="Brannstrom I.O."/>
            <person name="Guillou S."/>
            <person name="Cros-Aarteil S."/>
            <person name="Calhoun S."/>
            <person name="Haridas S."/>
            <person name="Kuo A."/>
            <person name="Mondo S."/>
            <person name="Pangilinan J."/>
            <person name="Riley R."/>
            <person name="Labutti K."/>
            <person name="Andreopoulos B."/>
            <person name="Lipzen A."/>
            <person name="Chen C."/>
            <person name="Yanf M."/>
            <person name="Daum C."/>
            <person name="Ng V."/>
            <person name="Clum A."/>
            <person name="Steindorff A."/>
            <person name="Ohm R."/>
            <person name="Martin F."/>
            <person name="Silar P."/>
            <person name="Natvig D."/>
            <person name="Lalanne C."/>
            <person name="Gautier V."/>
            <person name="Ament-Velasquez S.L."/>
            <person name="Kruys A."/>
            <person name="Hutchinson M.I."/>
            <person name="Powell A.J."/>
            <person name="Barry K."/>
            <person name="Miller A.N."/>
            <person name="Grigoriev I.V."/>
            <person name="Debuchy R."/>
            <person name="Gladieux P."/>
            <person name="Thoren M.H."/>
            <person name="Johannesson H."/>
        </authorList>
    </citation>
    <scope>NUCLEOTIDE SEQUENCE</scope>
    <source>
        <strain evidence="3">CBS 540.89</strain>
    </source>
</reference>
<comment type="caution">
    <text evidence="3">The sequence shown here is derived from an EMBL/GenBank/DDBJ whole genome shotgun (WGS) entry which is preliminary data.</text>
</comment>
<feature type="region of interest" description="Disordered" evidence="1">
    <location>
        <begin position="1"/>
        <end position="53"/>
    </location>
</feature>
<evidence type="ECO:0000256" key="1">
    <source>
        <dbReference type="SAM" id="MobiDB-lite"/>
    </source>
</evidence>
<evidence type="ECO:0000259" key="2">
    <source>
        <dbReference type="Pfam" id="PF26434"/>
    </source>
</evidence>